<keyword evidence="3" id="KW-1185">Reference proteome</keyword>
<reference evidence="3" key="1">
    <citation type="journal article" date="2010" name="Nat. Biotechnol.">
        <title>Draft genome sequence of the oilseed species Ricinus communis.</title>
        <authorList>
            <person name="Chan A.P."/>
            <person name="Crabtree J."/>
            <person name="Zhao Q."/>
            <person name="Lorenzi H."/>
            <person name="Orvis J."/>
            <person name="Puiu D."/>
            <person name="Melake-Berhan A."/>
            <person name="Jones K.M."/>
            <person name="Redman J."/>
            <person name="Chen G."/>
            <person name="Cahoon E.B."/>
            <person name="Gedil M."/>
            <person name="Stanke M."/>
            <person name="Haas B.J."/>
            <person name="Wortman J.R."/>
            <person name="Fraser-Liggett C.M."/>
            <person name="Ravel J."/>
            <person name="Rabinowicz P.D."/>
        </authorList>
    </citation>
    <scope>NUCLEOTIDE SEQUENCE [LARGE SCALE GENOMIC DNA]</scope>
    <source>
        <strain evidence="3">cv. Hale</strain>
    </source>
</reference>
<feature type="compositionally biased region" description="Basic and acidic residues" evidence="1">
    <location>
        <begin position="90"/>
        <end position="100"/>
    </location>
</feature>
<organism evidence="2 3">
    <name type="scientific">Ricinus communis</name>
    <name type="common">Castor bean</name>
    <dbReference type="NCBI Taxonomy" id="3988"/>
    <lineage>
        <taxon>Eukaryota</taxon>
        <taxon>Viridiplantae</taxon>
        <taxon>Streptophyta</taxon>
        <taxon>Embryophyta</taxon>
        <taxon>Tracheophyta</taxon>
        <taxon>Spermatophyta</taxon>
        <taxon>Magnoliopsida</taxon>
        <taxon>eudicotyledons</taxon>
        <taxon>Gunneridae</taxon>
        <taxon>Pentapetalae</taxon>
        <taxon>rosids</taxon>
        <taxon>fabids</taxon>
        <taxon>Malpighiales</taxon>
        <taxon>Euphorbiaceae</taxon>
        <taxon>Acalyphoideae</taxon>
        <taxon>Acalypheae</taxon>
        <taxon>Ricinus</taxon>
    </lineage>
</organism>
<dbReference type="Proteomes" id="UP000008311">
    <property type="component" value="Unassembled WGS sequence"/>
</dbReference>
<evidence type="ECO:0000313" key="2">
    <source>
        <dbReference type="EMBL" id="EEF34146.1"/>
    </source>
</evidence>
<name>B9SQG2_RICCO</name>
<protein>
    <submittedName>
        <fullName evidence="2">Uncharacterized protein</fullName>
    </submittedName>
</protein>
<feature type="compositionally biased region" description="Polar residues" evidence="1">
    <location>
        <begin position="41"/>
        <end position="50"/>
    </location>
</feature>
<sequence length="100" mass="11372">MRNLRKRKLQEQDLVGKEILKKVKGEPIKQSLDAQEESVEGTKSQTSSTNEKFDDERRLSPSIASSISFHIEKKRKGKASESENPVSSTNEKRQVKEDQA</sequence>
<dbReference type="AlphaFoldDB" id="B9SQG2"/>
<evidence type="ECO:0000313" key="3">
    <source>
        <dbReference type="Proteomes" id="UP000008311"/>
    </source>
</evidence>
<evidence type="ECO:0000256" key="1">
    <source>
        <dbReference type="SAM" id="MobiDB-lite"/>
    </source>
</evidence>
<dbReference type="InParanoid" id="B9SQG2"/>
<proteinExistence type="predicted"/>
<feature type="region of interest" description="Disordered" evidence="1">
    <location>
        <begin position="29"/>
        <end position="100"/>
    </location>
</feature>
<dbReference type="EMBL" id="EQ974084">
    <property type="protein sequence ID" value="EEF34146.1"/>
    <property type="molecule type" value="Genomic_DNA"/>
</dbReference>
<accession>B9SQG2</accession>
<gene>
    <name evidence="2" type="ORF">RCOM_1274670</name>
</gene>